<comment type="caution">
    <text evidence="4">The sequence shown here is derived from an EMBL/GenBank/DDBJ whole genome shotgun (WGS) entry which is preliminary data.</text>
</comment>
<proteinExistence type="predicted"/>
<gene>
    <name evidence="4" type="ORF">GPY61_31645</name>
</gene>
<keyword evidence="5" id="KW-1185">Reference proteome</keyword>
<reference evidence="4 5" key="1">
    <citation type="submission" date="2019-12" db="EMBL/GenBank/DDBJ databases">
        <authorList>
            <person name="Li C."/>
            <person name="Zhao J."/>
        </authorList>
    </citation>
    <scope>NUCLEOTIDE SEQUENCE [LARGE SCALE GENOMIC DNA]</scope>
    <source>
        <strain evidence="4 5">NEAU-DD11</strain>
    </source>
</reference>
<sequence>MKTAKLCAVLASGVALCACATLSPAGTVKSRVSADYEAAGGISGMRAFIYGRRTVLELPSRPLWLSIQDENGVTVPYEREGRYYRLTRTLDRFTVRANTRVLSFSRVTERAPIAANAPLNADPASRLRPVNDVAPPTTSAARVGAELTSEEDAVALLRIAVTQLEEVRQTIAAGGGSDAEATALNARLDRIEAQLFATGTTLIRVQFDTRSTDFRPNDEFVRTLIPAAKAAQRINLRGRTDARIAGRDDPGIALGRALAVRRYLVDHGIDDGKIKVFARAAGDFLAPSNTDAGRALNRRVEIEFVDARYAALKPQAIRGSGTTP</sequence>
<keyword evidence="1" id="KW-0472">Membrane</keyword>
<name>A0A7X3G6E3_9BURK</name>
<dbReference type="Gene3D" id="3.30.1330.60">
    <property type="entry name" value="OmpA-like domain"/>
    <property type="match status" value="1"/>
</dbReference>
<feature type="chain" id="PRO_5030893278" evidence="2">
    <location>
        <begin position="21"/>
        <end position="324"/>
    </location>
</feature>
<evidence type="ECO:0000259" key="3">
    <source>
        <dbReference type="PROSITE" id="PS51123"/>
    </source>
</evidence>
<dbReference type="EMBL" id="WSES01000016">
    <property type="protein sequence ID" value="MVW64478.1"/>
    <property type="molecule type" value="Genomic_DNA"/>
</dbReference>
<dbReference type="SUPFAM" id="SSF103088">
    <property type="entry name" value="OmpA-like"/>
    <property type="match status" value="1"/>
</dbReference>
<organism evidence="4 5">
    <name type="scientific">Massilia cellulosiltytica</name>
    <dbReference type="NCBI Taxonomy" id="2683234"/>
    <lineage>
        <taxon>Bacteria</taxon>
        <taxon>Pseudomonadati</taxon>
        <taxon>Pseudomonadota</taxon>
        <taxon>Betaproteobacteria</taxon>
        <taxon>Burkholderiales</taxon>
        <taxon>Oxalobacteraceae</taxon>
        <taxon>Telluria group</taxon>
        <taxon>Massilia</taxon>
    </lineage>
</organism>
<feature type="signal peptide" evidence="2">
    <location>
        <begin position="1"/>
        <end position="20"/>
    </location>
</feature>
<protein>
    <submittedName>
        <fullName evidence="4">OmpA family protein</fullName>
    </submittedName>
</protein>
<dbReference type="PROSITE" id="PS51257">
    <property type="entry name" value="PROKAR_LIPOPROTEIN"/>
    <property type="match status" value="1"/>
</dbReference>
<dbReference type="GO" id="GO:0016020">
    <property type="term" value="C:membrane"/>
    <property type="evidence" value="ECO:0007669"/>
    <property type="project" value="UniProtKB-UniRule"/>
</dbReference>
<evidence type="ECO:0000256" key="1">
    <source>
        <dbReference type="PROSITE-ProRule" id="PRU00473"/>
    </source>
</evidence>
<dbReference type="Proteomes" id="UP000443353">
    <property type="component" value="Unassembled WGS sequence"/>
</dbReference>
<evidence type="ECO:0000256" key="2">
    <source>
        <dbReference type="SAM" id="SignalP"/>
    </source>
</evidence>
<dbReference type="InterPro" id="IPR006665">
    <property type="entry name" value="OmpA-like"/>
</dbReference>
<dbReference type="InterPro" id="IPR036737">
    <property type="entry name" value="OmpA-like_sf"/>
</dbReference>
<evidence type="ECO:0000313" key="4">
    <source>
        <dbReference type="EMBL" id="MVW64478.1"/>
    </source>
</evidence>
<dbReference type="Pfam" id="PF00691">
    <property type="entry name" value="OmpA"/>
    <property type="match status" value="1"/>
</dbReference>
<feature type="domain" description="OmpA-like" evidence="3">
    <location>
        <begin position="194"/>
        <end position="308"/>
    </location>
</feature>
<dbReference type="AlphaFoldDB" id="A0A7X3G6E3"/>
<dbReference type="RefSeq" id="WP_160410912.1">
    <property type="nucleotide sequence ID" value="NZ_WSES01000016.1"/>
</dbReference>
<evidence type="ECO:0000313" key="5">
    <source>
        <dbReference type="Proteomes" id="UP000443353"/>
    </source>
</evidence>
<dbReference type="CDD" id="cd07185">
    <property type="entry name" value="OmpA_C-like"/>
    <property type="match status" value="1"/>
</dbReference>
<keyword evidence="2" id="KW-0732">Signal</keyword>
<accession>A0A7X3G6E3</accession>
<dbReference type="PROSITE" id="PS51123">
    <property type="entry name" value="OMPA_2"/>
    <property type="match status" value="1"/>
</dbReference>